<dbReference type="Pfam" id="PF00003">
    <property type="entry name" value="7tm_3"/>
    <property type="match status" value="1"/>
</dbReference>
<accession>A0A6V2A2P0</accession>
<evidence type="ECO:0000256" key="4">
    <source>
        <dbReference type="ARBA" id="ARBA00023040"/>
    </source>
</evidence>
<feature type="domain" description="G-protein coupled receptors family 3 profile" evidence="11">
    <location>
        <begin position="1"/>
        <end position="167"/>
    </location>
</feature>
<evidence type="ECO:0000256" key="1">
    <source>
        <dbReference type="ARBA" id="ARBA00004141"/>
    </source>
</evidence>
<organism evidence="12">
    <name type="scientific">Ditylum brightwellii</name>
    <dbReference type="NCBI Taxonomy" id="49249"/>
    <lineage>
        <taxon>Eukaryota</taxon>
        <taxon>Sar</taxon>
        <taxon>Stramenopiles</taxon>
        <taxon>Ochrophyta</taxon>
        <taxon>Bacillariophyta</taxon>
        <taxon>Mediophyceae</taxon>
        <taxon>Lithodesmiophycidae</taxon>
        <taxon>Lithodesmiales</taxon>
        <taxon>Lithodesmiaceae</taxon>
        <taxon>Ditylum</taxon>
    </lineage>
</organism>
<dbReference type="InterPro" id="IPR017978">
    <property type="entry name" value="GPCR_3_C"/>
</dbReference>
<dbReference type="GO" id="GO:0038039">
    <property type="term" value="C:G protein-coupled receptor heterodimeric complex"/>
    <property type="evidence" value="ECO:0007669"/>
    <property type="project" value="TreeGrafter"/>
</dbReference>
<reference evidence="12" key="1">
    <citation type="submission" date="2021-01" db="EMBL/GenBank/DDBJ databases">
        <authorList>
            <person name="Corre E."/>
            <person name="Pelletier E."/>
            <person name="Niang G."/>
            <person name="Scheremetjew M."/>
            <person name="Finn R."/>
            <person name="Kale V."/>
            <person name="Holt S."/>
            <person name="Cochrane G."/>
            <person name="Meng A."/>
            <person name="Brown T."/>
            <person name="Cohen L."/>
        </authorList>
    </citation>
    <scope>NUCLEOTIDE SEQUENCE</scope>
    <source>
        <strain evidence="12">GSO104</strain>
    </source>
</reference>
<keyword evidence="8" id="KW-0807">Transducer</keyword>
<evidence type="ECO:0000259" key="11">
    <source>
        <dbReference type="PROSITE" id="PS50259"/>
    </source>
</evidence>
<dbReference type="PROSITE" id="PS50259">
    <property type="entry name" value="G_PROTEIN_RECEP_F3_4"/>
    <property type="match status" value="1"/>
</dbReference>
<dbReference type="InterPro" id="IPR002455">
    <property type="entry name" value="GPCR3_GABA-B"/>
</dbReference>
<feature type="chain" id="PRO_5035586274" description="G-protein coupled receptors family 3 profile domain-containing protein" evidence="10">
    <location>
        <begin position="24"/>
        <end position="191"/>
    </location>
</feature>
<dbReference type="EMBL" id="HBNS01000274">
    <property type="protein sequence ID" value="CAE4578176.1"/>
    <property type="molecule type" value="Transcribed_RNA"/>
</dbReference>
<evidence type="ECO:0000256" key="6">
    <source>
        <dbReference type="ARBA" id="ARBA00023170"/>
    </source>
</evidence>
<dbReference type="GO" id="GO:0004965">
    <property type="term" value="F:G protein-coupled GABA receptor activity"/>
    <property type="evidence" value="ECO:0007669"/>
    <property type="project" value="InterPro"/>
</dbReference>
<evidence type="ECO:0000256" key="2">
    <source>
        <dbReference type="ARBA" id="ARBA00022692"/>
    </source>
</evidence>
<dbReference type="EMBL" id="HBNS01000273">
    <property type="protein sequence ID" value="CAE4578173.1"/>
    <property type="molecule type" value="Transcribed_RNA"/>
</dbReference>
<evidence type="ECO:0000256" key="8">
    <source>
        <dbReference type="ARBA" id="ARBA00023224"/>
    </source>
</evidence>
<evidence type="ECO:0000256" key="3">
    <source>
        <dbReference type="ARBA" id="ARBA00022989"/>
    </source>
</evidence>
<keyword evidence="3 9" id="KW-1133">Transmembrane helix</keyword>
<protein>
    <recommendedName>
        <fullName evidence="11">G-protein coupled receptors family 3 profile domain-containing protein</fullName>
    </recommendedName>
</protein>
<comment type="subcellular location">
    <subcellularLocation>
        <location evidence="1">Membrane</location>
        <topology evidence="1">Multi-pass membrane protein</topology>
    </subcellularLocation>
</comment>
<feature type="signal peptide" evidence="10">
    <location>
        <begin position="1"/>
        <end position="23"/>
    </location>
</feature>
<keyword evidence="10" id="KW-0732">Signal</keyword>
<feature type="transmembrane region" description="Helical" evidence="9">
    <location>
        <begin position="93"/>
        <end position="117"/>
    </location>
</feature>
<feature type="transmembrane region" description="Helical" evidence="9">
    <location>
        <begin position="123"/>
        <end position="145"/>
    </location>
</feature>
<evidence type="ECO:0000256" key="10">
    <source>
        <dbReference type="SAM" id="SignalP"/>
    </source>
</evidence>
<feature type="transmembrane region" description="Helical" evidence="9">
    <location>
        <begin position="64"/>
        <end position="81"/>
    </location>
</feature>
<evidence type="ECO:0000256" key="5">
    <source>
        <dbReference type="ARBA" id="ARBA00023136"/>
    </source>
</evidence>
<proteinExistence type="predicted"/>
<gene>
    <name evidence="12" type="ORF">DBRI00130_LOCUS229</name>
    <name evidence="13" type="ORF">DBRI00130_LOCUS230</name>
</gene>
<evidence type="ECO:0000313" key="13">
    <source>
        <dbReference type="EMBL" id="CAE4578176.1"/>
    </source>
</evidence>
<evidence type="ECO:0000256" key="9">
    <source>
        <dbReference type="SAM" id="Phobius"/>
    </source>
</evidence>
<dbReference type="PANTHER" id="PTHR10519">
    <property type="entry name" value="GABA-B RECEPTOR"/>
    <property type="match status" value="1"/>
</dbReference>
<sequence length="191" mass="22652">MKPFFVLLSIDLILLITWTVISPSTFVRIQIEGSEDRFGRTNSFNQCLWGNDESKTSYFVLKQLLQIFDLVTIAILAYYAYRSRSISTEYNESTWIGLIIYIYLEISFIRTILFLSFKPGQRTFLLVYTVFVFFNSLSILLLIFVPKKIALQNEKKEKLRKKKMKKLRMERSRLFFDAINEEQKIEVQSLH</sequence>
<dbReference type="AlphaFoldDB" id="A0A6V2A2P0"/>
<keyword evidence="4" id="KW-0297">G-protein coupled receptor</keyword>
<keyword evidence="5 9" id="KW-0472">Membrane</keyword>
<keyword evidence="6" id="KW-0675">Receptor</keyword>
<name>A0A6V2A2P0_9STRA</name>
<evidence type="ECO:0000256" key="7">
    <source>
        <dbReference type="ARBA" id="ARBA00023180"/>
    </source>
</evidence>
<keyword evidence="7" id="KW-0325">Glycoprotein</keyword>
<keyword evidence="2 9" id="KW-0812">Transmembrane</keyword>
<dbReference type="PANTHER" id="PTHR10519:SF20">
    <property type="entry name" value="G-PROTEIN COUPLED RECEPTOR 156-RELATED"/>
    <property type="match status" value="1"/>
</dbReference>
<evidence type="ECO:0000313" key="12">
    <source>
        <dbReference type="EMBL" id="CAE4578173.1"/>
    </source>
</evidence>